<name>A0A3S4BEE8_9MYCO</name>
<sequence>MIAAELETLTIRRIAPQIGTCLPASVRLVFPDHINDKHLVWAPSRSVAKRTIPSQVIPASRTLGSPDAQQSRAAAGVQAPGVTGVARPVEGHGSSDRHREDYATGLLRLPRKRLPEVDCRRAGHVAAVQPLSTQDRAQRPPRDSMFWVCSGHRNLKNESASQVRTWARQQASWQTTGVVRCRSLPTRSRRDADTTAGQKFFVTSRPIRGEILV</sequence>
<dbReference type="EMBL" id="LR130759">
    <property type="protein sequence ID" value="VDM88855.1"/>
    <property type="molecule type" value="Genomic_DNA"/>
</dbReference>
<gene>
    <name evidence="2" type="ORF">MB901379_02421</name>
</gene>
<reference evidence="3" key="1">
    <citation type="submission" date="2018-02" db="EMBL/GenBank/DDBJ databases">
        <authorList>
            <person name="Seth-Smith MB H."/>
            <person name="Seth-Smith H."/>
        </authorList>
    </citation>
    <scope>NUCLEOTIDE SEQUENCE [LARGE SCALE GENOMIC DNA]</scope>
</reference>
<accession>A0A3S4BEE8</accession>
<evidence type="ECO:0000313" key="2">
    <source>
        <dbReference type="EMBL" id="VDM88855.1"/>
    </source>
</evidence>
<protein>
    <submittedName>
        <fullName evidence="2">Uncharacterized protein</fullName>
    </submittedName>
</protein>
<dbReference type="Proteomes" id="UP000269998">
    <property type="component" value="Chromosome"/>
</dbReference>
<keyword evidence="3" id="KW-1185">Reference proteome</keyword>
<evidence type="ECO:0000313" key="3">
    <source>
        <dbReference type="Proteomes" id="UP000269998"/>
    </source>
</evidence>
<proteinExistence type="predicted"/>
<evidence type="ECO:0000256" key="1">
    <source>
        <dbReference type="SAM" id="MobiDB-lite"/>
    </source>
</evidence>
<organism evidence="2 3">
    <name type="scientific">Mycobacterium basiliense</name>
    <dbReference type="NCBI Taxonomy" id="2094119"/>
    <lineage>
        <taxon>Bacteria</taxon>
        <taxon>Bacillati</taxon>
        <taxon>Actinomycetota</taxon>
        <taxon>Actinomycetes</taxon>
        <taxon>Mycobacteriales</taxon>
        <taxon>Mycobacteriaceae</taxon>
        <taxon>Mycobacterium</taxon>
    </lineage>
</organism>
<dbReference type="KEGG" id="mbai:MB901379_02421"/>
<feature type="region of interest" description="Disordered" evidence="1">
    <location>
        <begin position="59"/>
        <end position="99"/>
    </location>
</feature>
<dbReference type="AlphaFoldDB" id="A0A3S4BEE8"/>
<feature type="compositionally biased region" description="Basic and acidic residues" evidence="1">
    <location>
        <begin position="89"/>
        <end position="99"/>
    </location>
</feature>